<dbReference type="Pfam" id="PF02627">
    <property type="entry name" value="CMD"/>
    <property type="match status" value="1"/>
</dbReference>
<dbReference type="SUPFAM" id="SSF69118">
    <property type="entry name" value="AhpD-like"/>
    <property type="match status" value="1"/>
</dbReference>
<dbReference type="GO" id="GO:0051920">
    <property type="term" value="F:peroxiredoxin activity"/>
    <property type="evidence" value="ECO:0007669"/>
    <property type="project" value="InterPro"/>
</dbReference>
<feature type="domain" description="Carboxymuconolactone decarboxylase-like" evidence="1">
    <location>
        <begin position="60"/>
        <end position="119"/>
    </location>
</feature>
<dbReference type="AlphaFoldDB" id="B0BLP5"/>
<organism evidence="2">
    <name type="scientific">Actinomadura madurae</name>
    <dbReference type="NCBI Taxonomy" id="1993"/>
    <lineage>
        <taxon>Bacteria</taxon>
        <taxon>Bacillati</taxon>
        <taxon>Actinomycetota</taxon>
        <taxon>Actinomycetes</taxon>
        <taxon>Streptosporangiales</taxon>
        <taxon>Thermomonosporaceae</taxon>
        <taxon>Actinomadura</taxon>
    </lineage>
</organism>
<dbReference type="InterPro" id="IPR004675">
    <property type="entry name" value="AhpD_core"/>
</dbReference>
<reference evidence="2" key="3">
    <citation type="submission" date="2007-05" db="EMBL/GenBank/DDBJ databases">
        <title>Characterization of the Gene Cluster for Maduropeptin from Actinomadura madurae ATCC 39144 Establishes a Unifying Paradigm for Enediyne Biosynthesis.</title>
        <authorList>
            <person name="Van Lanen S.G."/>
            <person name="Oh T.-J."/>
            <person name="Liu W."/>
            <person name="Wendt-Pienkowski E."/>
            <person name="Shen B."/>
        </authorList>
    </citation>
    <scope>NUCLEOTIDE SEQUENCE</scope>
    <source>
        <strain evidence="2">ATCC 39144</strain>
    </source>
</reference>
<sequence length="365" mass="37901">MTGIPARAARTRAQGQIRYVTPVPYAAARGTVARVYAQVERDFGLLAPPVALHAAVPEVLAAAWTMLRETLVASGAADRTTKEAVATAVSLANTCPYCVEVHGVTMRGLAADDAAGLIAADRIGEIADPGLRAVAEWARRTGTPEAGAPPSGSPAGELVGVAVTFQYLNRMVNVFLPDSPLPANLPDPARGAARRLAARIMRSGARTHRAPGGSAGLLPPAPPPDDLAWAAGAPDVADAFARAAAAVEEAGRRWLPGPVRDVVSAALDEWDGRPPGPSRAWTGPLVRDLPESARPAARLALLTAMASYQVDAPVVDAYRRAEPVRDGSRDGSRDAALIALTAWAAFAAARRTGARSARREKPAGT</sequence>
<dbReference type="NCBIfam" id="TIGR00778">
    <property type="entry name" value="ahpD_dom"/>
    <property type="match status" value="1"/>
</dbReference>
<reference evidence="2" key="2">
    <citation type="journal article" date="2007" name="J. Am. Chem. Soc.">
        <title>Characterization of the maduropeptin biosynthetic gene cluster from Actinomadura madurae ATCC 39144 supporting a unifying paradigm for enediyne biosynthesis.</title>
        <authorList>
            <person name="Van Lanen S.G."/>
            <person name="Oh T.J."/>
            <person name="Liu W."/>
            <person name="Wendt-Pienkowski E."/>
            <person name="Shen B."/>
        </authorList>
    </citation>
    <scope>NUCLEOTIDE SEQUENCE</scope>
    <source>
        <strain evidence="2">ATCC 39144</strain>
    </source>
</reference>
<reference evidence="2" key="1">
    <citation type="journal article" date="2003" name="Proc. Natl. Acad. Sci. U.S.A.">
        <title>Rapid PCR amplification of minimal enediyne polyketide synthase cassettes leads to a predictive familial classification model.</title>
        <authorList>
            <person name="Liu W."/>
            <person name="Ahlert J."/>
            <person name="Gao Q."/>
            <person name="Wendt-Pienkowski E."/>
            <person name="Shen B."/>
            <person name="Thorson J.S."/>
        </authorList>
    </citation>
    <scope>NUCLEOTIDE SEQUENCE</scope>
    <source>
        <strain evidence="2">ATCC 39144</strain>
    </source>
</reference>
<accession>B0BLP5</accession>
<name>B0BLP5_9ACTN</name>
<evidence type="ECO:0000259" key="1">
    <source>
        <dbReference type="Pfam" id="PF02627"/>
    </source>
</evidence>
<gene>
    <name evidence="2" type="primary">mdpM</name>
</gene>
<protein>
    <submittedName>
        <fullName evidence="2">Uncharacterized protein mdpM</fullName>
    </submittedName>
</protein>
<dbReference type="EMBL" id="AY271660">
    <property type="protein sequence ID" value="ABY66000.1"/>
    <property type="molecule type" value="Genomic_DNA"/>
</dbReference>
<evidence type="ECO:0000313" key="2">
    <source>
        <dbReference type="EMBL" id="ABY66000.1"/>
    </source>
</evidence>
<dbReference type="InterPro" id="IPR003779">
    <property type="entry name" value="CMD-like"/>
</dbReference>
<dbReference type="Gene3D" id="1.20.1290.10">
    <property type="entry name" value="AhpD-like"/>
    <property type="match status" value="1"/>
</dbReference>
<proteinExistence type="predicted"/>
<dbReference type="InterPro" id="IPR029032">
    <property type="entry name" value="AhpD-like"/>
</dbReference>